<dbReference type="Gene3D" id="3.50.50.60">
    <property type="entry name" value="FAD/NAD(P)-binding domain"/>
    <property type="match status" value="2"/>
</dbReference>
<dbReference type="InterPro" id="IPR036188">
    <property type="entry name" value="FAD/NAD-bd_sf"/>
</dbReference>
<evidence type="ECO:0000256" key="1">
    <source>
        <dbReference type="ARBA" id="ARBA00023002"/>
    </source>
</evidence>
<name>A0A1A9KF40_9PSED</name>
<dbReference type="GO" id="GO:0004497">
    <property type="term" value="F:monooxygenase activity"/>
    <property type="evidence" value="ECO:0007669"/>
    <property type="project" value="TreeGrafter"/>
</dbReference>
<dbReference type="Proteomes" id="UP000077748">
    <property type="component" value="Chromosome"/>
</dbReference>
<dbReference type="AlphaFoldDB" id="A0A1A9KF40"/>
<dbReference type="SUPFAM" id="SSF51905">
    <property type="entry name" value="FAD/NAD(P)-binding domain"/>
    <property type="match status" value="2"/>
</dbReference>
<keyword evidence="1" id="KW-0560">Oxidoreductase</keyword>
<dbReference type="EMBL" id="CP015878">
    <property type="protein sequence ID" value="ANI15710.1"/>
    <property type="molecule type" value="Genomic_DNA"/>
</dbReference>
<dbReference type="PRINTS" id="PR00469">
    <property type="entry name" value="PNDRDTASEII"/>
</dbReference>
<organism evidence="2 3">
    <name type="scientific">Pseudomonas citronellolis</name>
    <dbReference type="NCBI Taxonomy" id="53408"/>
    <lineage>
        <taxon>Bacteria</taxon>
        <taxon>Pseudomonadati</taxon>
        <taxon>Pseudomonadota</taxon>
        <taxon>Gammaproteobacteria</taxon>
        <taxon>Pseudomonadales</taxon>
        <taxon>Pseudomonadaceae</taxon>
        <taxon>Pseudomonas</taxon>
    </lineage>
</organism>
<protein>
    <submittedName>
        <fullName evidence="2">Thioredoxin reductase</fullName>
    </submittedName>
</protein>
<dbReference type="PANTHER" id="PTHR43539">
    <property type="entry name" value="FLAVIN-BINDING MONOOXYGENASE-LIKE PROTEIN (AFU_ORTHOLOGUE AFUA_4G09220)"/>
    <property type="match status" value="1"/>
</dbReference>
<dbReference type="RefSeq" id="WP_064583423.1">
    <property type="nucleotide sequence ID" value="NZ_CP015878.1"/>
</dbReference>
<proteinExistence type="predicted"/>
<dbReference type="GO" id="GO:0050660">
    <property type="term" value="F:flavin adenine dinucleotide binding"/>
    <property type="evidence" value="ECO:0007669"/>
    <property type="project" value="TreeGrafter"/>
</dbReference>
<evidence type="ECO:0000313" key="2">
    <source>
        <dbReference type="EMBL" id="ANI15710.1"/>
    </source>
</evidence>
<evidence type="ECO:0000313" key="3">
    <source>
        <dbReference type="Proteomes" id="UP000077748"/>
    </source>
</evidence>
<sequence>MRSLDVVIVGAGPAGIGMALTLDKLPTLRYGVLEGTRIGESLRRWPQQTRFITPSFHSNPFGLTDLNAVNETSSPAIVTGSEHPSGEQYAHYLTFIAQEHELPIMEDCKVLRVMPAPEGGFVLSTAQGELHSRFVIWATGEYQFPDLAPFPGAQWCPHYAQVSSWADFDAPRYTVIGGYESGVDAAVQLVRLGRTVRLLARKSTWEPDSSYDPSLSLSPYTRGRLRQAMSTERLEIVFGVDVLAVTQEAENRYRIHAGDGRYWDEEHAPILGTGFLKGGGARQITELWDWDEDDRLVLSELDESIRTPGLFLVGPQVRHDPLIYCFIYKFRQRFALIAGHIAERLDIDTSALHAGDGAWGPFGNSDCCESCQC</sequence>
<reference evidence="2 3" key="1">
    <citation type="submission" date="2016-05" db="EMBL/GenBank/DDBJ databases">
        <title>Genome Sequence of Pseudomonas citronellolis Strain SJTE-3, an Estrogens and Persistent Organic Pollutants degradation strain.</title>
        <authorList>
            <person name="Liang R."/>
        </authorList>
    </citation>
    <scope>NUCLEOTIDE SEQUENCE [LARGE SCALE GENOMIC DNA]</scope>
    <source>
        <strain evidence="2 3">SJTE-3</strain>
    </source>
</reference>
<dbReference type="InterPro" id="IPR050982">
    <property type="entry name" value="Auxin_biosynth/cation_transpt"/>
</dbReference>
<dbReference type="PANTHER" id="PTHR43539:SF89">
    <property type="entry name" value="NAD(P)-BINDING DOMAIN-CONTAINING PROTEIN"/>
    <property type="match status" value="1"/>
</dbReference>
<accession>A0A1A9KF40</accession>
<gene>
    <name evidence="2" type="ORF">A9C11_17770</name>
</gene>
<dbReference type="PRINTS" id="PR00368">
    <property type="entry name" value="FADPNR"/>
</dbReference>
<dbReference type="Pfam" id="PF13738">
    <property type="entry name" value="Pyr_redox_3"/>
    <property type="match status" value="1"/>
</dbReference>